<dbReference type="PROSITE" id="PS50943">
    <property type="entry name" value="HTH_CROC1"/>
    <property type="match status" value="1"/>
</dbReference>
<dbReference type="AlphaFoldDB" id="A0A1M6QQE5"/>
<dbReference type="SUPFAM" id="SSF47413">
    <property type="entry name" value="lambda repressor-like DNA-binding domains"/>
    <property type="match status" value="1"/>
</dbReference>
<organism evidence="2 3">
    <name type="scientific">Anaerocolumna jejuensis DSM 15929</name>
    <dbReference type="NCBI Taxonomy" id="1121322"/>
    <lineage>
        <taxon>Bacteria</taxon>
        <taxon>Bacillati</taxon>
        <taxon>Bacillota</taxon>
        <taxon>Clostridia</taxon>
        <taxon>Lachnospirales</taxon>
        <taxon>Lachnospiraceae</taxon>
        <taxon>Anaerocolumna</taxon>
    </lineage>
</organism>
<dbReference type="Proteomes" id="UP000184386">
    <property type="component" value="Unassembled WGS sequence"/>
</dbReference>
<evidence type="ECO:0000259" key="1">
    <source>
        <dbReference type="PROSITE" id="PS50943"/>
    </source>
</evidence>
<feature type="domain" description="HTH cro/C1-type" evidence="1">
    <location>
        <begin position="5"/>
        <end position="59"/>
    </location>
</feature>
<dbReference type="InterPro" id="IPR001387">
    <property type="entry name" value="Cro/C1-type_HTH"/>
</dbReference>
<evidence type="ECO:0000313" key="3">
    <source>
        <dbReference type="Proteomes" id="UP000184386"/>
    </source>
</evidence>
<dbReference type="GO" id="GO:0003677">
    <property type="term" value="F:DNA binding"/>
    <property type="evidence" value="ECO:0007669"/>
    <property type="project" value="UniProtKB-KW"/>
</dbReference>
<sequence length="120" mass="13913">MENRVKHLRKVLNLSQKDFGDVLGLRPNTISSIETGKNTLTEQNIKMICGAFQINENWLRNGTGEMYRKPPEIDELTRVVNEIVKSEDVFAKRFLIAYWNLSKENRTVISDFIDKLANNK</sequence>
<dbReference type="RefSeq" id="WP_170866626.1">
    <property type="nucleotide sequence ID" value="NZ_FRAC01000010.1"/>
</dbReference>
<dbReference type="Gene3D" id="1.10.260.40">
    <property type="entry name" value="lambda repressor-like DNA-binding domains"/>
    <property type="match status" value="1"/>
</dbReference>
<keyword evidence="2" id="KW-0238">DNA-binding</keyword>
<keyword evidence="3" id="KW-1185">Reference proteome</keyword>
<name>A0A1M6QQE5_9FIRM</name>
<accession>A0A1M6QQE5</accession>
<dbReference type="SMART" id="SM00530">
    <property type="entry name" value="HTH_XRE"/>
    <property type="match status" value="1"/>
</dbReference>
<protein>
    <submittedName>
        <fullName evidence="2">DNA-binding transcriptional regulator, XRE-family HTH domain</fullName>
    </submittedName>
</protein>
<evidence type="ECO:0000313" key="2">
    <source>
        <dbReference type="EMBL" id="SHK22358.1"/>
    </source>
</evidence>
<dbReference type="CDD" id="cd00093">
    <property type="entry name" value="HTH_XRE"/>
    <property type="match status" value="1"/>
</dbReference>
<proteinExistence type="predicted"/>
<dbReference type="InterPro" id="IPR010982">
    <property type="entry name" value="Lambda_DNA-bd_dom_sf"/>
</dbReference>
<dbReference type="Pfam" id="PF01381">
    <property type="entry name" value="HTH_3"/>
    <property type="match status" value="1"/>
</dbReference>
<reference evidence="2 3" key="1">
    <citation type="submission" date="2016-11" db="EMBL/GenBank/DDBJ databases">
        <authorList>
            <person name="Jaros S."/>
            <person name="Januszkiewicz K."/>
            <person name="Wedrychowicz H."/>
        </authorList>
    </citation>
    <scope>NUCLEOTIDE SEQUENCE [LARGE SCALE GENOMIC DNA]</scope>
    <source>
        <strain evidence="2 3">DSM 15929</strain>
    </source>
</reference>
<gene>
    <name evidence="2" type="ORF">SAMN02745136_01980</name>
</gene>
<dbReference type="STRING" id="1121322.SAMN02745136_01980"/>
<dbReference type="EMBL" id="FRAC01000010">
    <property type="protein sequence ID" value="SHK22358.1"/>
    <property type="molecule type" value="Genomic_DNA"/>
</dbReference>